<reference evidence="2 3" key="1">
    <citation type="journal article" date="2016" name="BMC Genomics">
        <title>Comparative genomic and transcriptomic analyses of the Fuzhuan brick tea-fermentation fungus Aspergillus cristatus.</title>
        <authorList>
            <person name="Ge Y."/>
            <person name="Wang Y."/>
            <person name="Liu Y."/>
            <person name="Tan Y."/>
            <person name="Ren X."/>
            <person name="Zhang X."/>
            <person name="Hyde K.D."/>
            <person name="Liu Y."/>
            <person name="Liu Z."/>
        </authorList>
    </citation>
    <scope>NUCLEOTIDE SEQUENCE [LARGE SCALE GENOMIC DNA]</scope>
    <source>
        <strain evidence="2 3">GZAAS20.1005</strain>
    </source>
</reference>
<dbReference type="InterPro" id="IPR016039">
    <property type="entry name" value="Thiolase-like"/>
</dbReference>
<dbReference type="Gene3D" id="3.40.47.10">
    <property type="match status" value="1"/>
</dbReference>
<dbReference type="VEuPathDB" id="FungiDB:SI65_02837"/>
<dbReference type="STRING" id="573508.A0A1E3BLZ1"/>
<evidence type="ECO:0000313" key="3">
    <source>
        <dbReference type="Proteomes" id="UP000094569"/>
    </source>
</evidence>
<keyword evidence="3" id="KW-1185">Reference proteome</keyword>
<feature type="domain" description="Beta-ketoacyl synthase-like N-terminal" evidence="1">
    <location>
        <begin position="21"/>
        <end position="73"/>
    </location>
</feature>
<dbReference type="Pfam" id="PF00109">
    <property type="entry name" value="ketoacyl-synt"/>
    <property type="match status" value="1"/>
</dbReference>
<proteinExistence type="predicted"/>
<dbReference type="SUPFAM" id="SSF53901">
    <property type="entry name" value="Thiolase-like"/>
    <property type="match status" value="1"/>
</dbReference>
<dbReference type="GO" id="GO:0044550">
    <property type="term" value="P:secondary metabolite biosynthetic process"/>
    <property type="evidence" value="ECO:0007669"/>
    <property type="project" value="TreeGrafter"/>
</dbReference>
<dbReference type="Proteomes" id="UP000094569">
    <property type="component" value="Unassembled WGS sequence"/>
</dbReference>
<evidence type="ECO:0000259" key="1">
    <source>
        <dbReference type="Pfam" id="PF00109"/>
    </source>
</evidence>
<comment type="caution">
    <text evidence="2">The sequence shown here is derived from an EMBL/GenBank/DDBJ whole genome shotgun (WGS) entry which is preliminary data.</text>
</comment>
<accession>A0A1E3BLZ1</accession>
<dbReference type="PANTHER" id="PTHR43775:SF29">
    <property type="entry name" value="ASPERFURANONE POLYKETIDE SYNTHASE AFOG-RELATED"/>
    <property type="match status" value="1"/>
</dbReference>
<organism evidence="2 3">
    <name type="scientific">Aspergillus cristatus</name>
    <name type="common">Chinese Fuzhuan brick tea-fermentation fungus</name>
    <name type="synonym">Eurotium cristatum</name>
    <dbReference type="NCBI Taxonomy" id="573508"/>
    <lineage>
        <taxon>Eukaryota</taxon>
        <taxon>Fungi</taxon>
        <taxon>Dikarya</taxon>
        <taxon>Ascomycota</taxon>
        <taxon>Pezizomycotina</taxon>
        <taxon>Eurotiomycetes</taxon>
        <taxon>Eurotiomycetidae</taxon>
        <taxon>Eurotiales</taxon>
        <taxon>Aspergillaceae</taxon>
        <taxon>Aspergillus</taxon>
        <taxon>Aspergillus subgen. Aspergillus</taxon>
    </lineage>
</organism>
<evidence type="ECO:0000313" key="2">
    <source>
        <dbReference type="EMBL" id="ODM21993.1"/>
    </source>
</evidence>
<dbReference type="PANTHER" id="PTHR43775">
    <property type="entry name" value="FATTY ACID SYNTHASE"/>
    <property type="match status" value="1"/>
</dbReference>
<dbReference type="InterPro" id="IPR014030">
    <property type="entry name" value="Ketoacyl_synth_N"/>
</dbReference>
<gene>
    <name evidence="2" type="ORF">SI65_02837</name>
</gene>
<dbReference type="GO" id="GO:0006633">
    <property type="term" value="P:fatty acid biosynthetic process"/>
    <property type="evidence" value="ECO:0007669"/>
    <property type="project" value="TreeGrafter"/>
</dbReference>
<name>A0A1E3BLZ1_ASPCR</name>
<dbReference type="GO" id="GO:0004312">
    <property type="term" value="F:fatty acid synthase activity"/>
    <property type="evidence" value="ECO:0007669"/>
    <property type="project" value="TreeGrafter"/>
</dbReference>
<dbReference type="InterPro" id="IPR050091">
    <property type="entry name" value="PKS_NRPS_Biosynth_Enz"/>
</dbReference>
<dbReference type="OrthoDB" id="329835at2759"/>
<dbReference type="AlphaFoldDB" id="A0A1E3BLZ1"/>
<sequence>MFQSNTTKPSFSGIEEDPVMQIAIIGFSGRFPGDAENPTKLWDMIAAGKSALSDIPKDRFNVDAYYHPHHERHGIF</sequence>
<dbReference type="EMBL" id="JXNT01000002">
    <property type="protein sequence ID" value="ODM21993.1"/>
    <property type="molecule type" value="Genomic_DNA"/>
</dbReference>
<protein>
    <recommendedName>
        <fullName evidence="1">Beta-ketoacyl synthase-like N-terminal domain-containing protein</fullName>
    </recommendedName>
</protein>